<dbReference type="InterPro" id="IPR001254">
    <property type="entry name" value="Trypsin_dom"/>
</dbReference>
<organism evidence="4 5">
    <name type="scientific">Kutzneria buriramensis</name>
    <dbReference type="NCBI Taxonomy" id="1045776"/>
    <lineage>
        <taxon>Bacteria</taxon>
        <taxon>Bacillati</taxon>
        <taxon>Actinomycetota</taxon>
        <taxon>Actinomycetes</taxon>
        <taxon>Pseudonocardiales</taxon>
        <taxon>Pseudonocardiaceae</taxon>
        <taxon>Kutzneria</taxon>
    </lineage>
</organism>
<keyword evidence="5" id="KW-1185">Reference proteome</keyword>
<dbReference type="OrthoDB" id="3507155at2"/>
<feature type="chain" id="PRO_5017824719" evidence="2">
    <location>
        <begin position="35"/>
        <end position="287"/>
    </location>
</feature>
<evidence type="ECO:0000313" key="5">
    <source>
        <dbReference type="Proteomes" id="UP000256269"/>
    </source>
</evidence>
<dbReference type="InterPro" id="IPR009003">
    <property type="entry name" value="Peptidase_S1_PA"/>
</dbReference>
<dbReference type="PANTHER" id="PTHR15462:SF8">
    <property type="entry name" value="SERINE PROTEASE"/>
    <property type="match status" value="1"/>
</dbReference>
<dbReference type="EMBL" id="QUNO01000024">
    <property type="protein sequence ID" value="REH29620.1"/>
    <property type="molecule type" value="Genomic_DNA"/>
</dbReference>
<dbReference type="InterPro" id="IPR043504">
    <property type="entry name" value="Peptidase_S1_PA_chymotrypsin"/>
</dbReference>
<sequence>MTEQRHRRWRLGMSTLVAALAVGTLTAPAWSATAAVPTGYSFDGWPTVGTVLTNGTAPSKHDCTGSVIDSPHGNVILTAAHCVEPKKGVFARSVQFYPGYHDGPNRTWGSYTSESMVYQGNTIAKVVVPVEYDPTAKSPDKYSSSPYDYAFVILKPSGGKNVAQRTGSLHLVTNARIGNTPTTIAGYPARAARPMRCSNVTNYGNPHSYIRMDCYGYPNGGHQGIGLPGGTSGSPWLLGDANHVSHNVIGTMGGYDRGGDHAHHGENYSVYFNSRTGQYYEQAKRMG</sequence>
<name>A0A3E0GXJ1_9PSEU</name>
<dbReference type="PANTHER" id="PTHR15462">
    <property type="entry name" value="SERINE PROTEASE"/>
    <property type="match status" value="1"/>
</dbReference>
<feature type="signal peptide" evidence="2">
    <location>
        <begin position="1"/>
        <end position="34"/>
    </location>
</feature>
<protein>
    <submittedName>
        <fullName evidence="4">Trypsin</fullName>
    </submittedName>
</protein>
<reference evidence="4 5" key="1">
    <citation type="submission" date="2018-08" db="EMBL/GenBank/DDBJ databases">
        <title>Genomic Encyclopedia of Archaeal and Bacterial Type Strains, Phase II (KMG-II): from individual species to whole genera.</title>
        <authorList>
            <person name="Goeker M."/>
        </authorList>
    </citation>
    <scope>NUCLEOTIDE SEQUENCE [LARGE SCALE GENOMIC DNA]</scope>
    <source>
        <strain evidence="4 5">DSM 45791</strain>
    </source>
</reference>
<evidence type="ECO:0000313" key="4">
    <source>
        <dbReference type="EMBL" id="REH29620.1"/>
    </source>
</evidence>
<comment type="caution">
    <text evidence="4">The sequence shown here is derived from an EMBL/GenBank/DDBJ whole genome shotgun (WGS) entry which is preliminary data.</text>
</comment>
<evidence type="ECO:0000256" key="2">
    <source>
        <dbReference type="SAM" id="SignalP"/>
    </source>
</evidence>
<dbReference type="RefSeq" id="WP_116181169.1">
    <property type="nucleotide sequence ID" value="NZ_CP144375.1"/>
</dbReference>
<gene>
    <name evidence="4" type="ORF">BCF44_12447</name>
</gene>
<feature type="domain" description="Peptidase S1" evidence="3">
    <location>
        <begin position="45"/>
        <end position="250"/>
    </location>
</feature>
<dbReference type="AlphaFoldDB" id="A0A3E0GXJ1"/>
<dbReference type="Proteomes" id="UP000256269">
    <property type="component" value="Unassembled WGS sequence"/>
</dbReference>
<accession>A0A3E0GXJ1</accession>
<dbReference type="InterPro" id="IPR018114">
    <property type="entry name" value="TRYPSIN_HIS"/>
</dbReference>
<keyword evidence="1 2" id="KW-0732">Signal</keyword>
<dbReference type="GO" id="GO:0004252">
    <property type="term" value="F:serine-type endopeptidase activity"/>
    <property type="evidence" value="ECO:0007669"/>
    <property type="project" value="InterPro"/>
</dbReference>
<dbReference type="PROSITE" id="PS00134">
    <property type="entry name" value="TRYPSIN_HIS"/>
    <property type="match status" value="1"/>
</dbReference>
<dbReference type="Pfam" id="PF00089">
    <property type="entry name" value="Trypsin"/>
    <property type="match status" value="1"/>
</dbReference>
<evidence type="ECO:0000256" key="1">
    <source>
        <dbReference type="ARBA" id="ARBA00022729"/>
    </source>
</evidence>
<dbReference type="InterPro" id="IPR050966">
    <property type="entry name" value="Glutamyl_endopeptidase"/>
</dbReference>
<proteinExistence type="predicted"/>
<dbReference type="GO" id="GO:0006508">
    <property type="term" value="P:proteolysis"/>
    <property type="evidence" value="ECO:0007669"/>
    <property type="project" value="InterPro"/>
</dbReference>
<evidence type="ECO:0000259" key="3">
    <source>
        <dbReference type="Pfam" id="PF00089"/>
    </source>
</evidence>
<dbReference type="SUPFAM" id="SSF50494">
    <property type="entry name" value="Trypsin-like serine proteases"/>
    <property type="match status" value="1"/>
</dbReference>
<dbReference type="Gene3D" id="2.40.10.10">
    <property type="entry name" value="Trypsin-like serine proteases"/>
    <property type="match status" value="2"/>
</dbReference>